<gene>
    <name evidence="9" type="primary">LOC106462821</name>
</gene>
<keyword evidence="8" id="KW-1185">Reference proteome</keyword>
<feature type="transmembrane region" description="Helical" evidence="6">
    <location>
        <begin position="51"/>
        <end position="72"/>
    </location>
</feature>
<evidence type="ECO:0000313" key="8">
    <source>
        <dbReference type="Proteomes" id="UP000694941"/>
    </source>
</evidence>
<feature type="transmembrane region" description="Helical" evidence="6">
    <location>
        <begin position="20"/>
        <end position="39"/>
    </location>
</feature>
<dbReference type="PROSITE" id="PS01032">
    <property type="entry name" value="PPM_1"/>
    <property type="match status" value="1"/>
</dbReference>
<dbReference type="InterPro" id="IPR036457">
    <property type="entry name" value="PPM-type-like_dom_sf"/>
</dbReference>
<evidence type="ECO:0000256" key="2">
    <source>
        <dbReference type="ARBA" id="ARBA00022801"/>
    </source>
</evidence>
<evidence type="ECO:0000259" key="7">
    <source>
        <dbReference type="PROSITE" id="PS51746"/>
    </source>
</evidence>
<keyword evidence="6" id="KW-0472">Membrane</keyword>
<dbReference type="InterPro" id="IPR000222">
    <property type="entry name" value="PP2C_BS"/>
</dbReference>
<keyword evidence="3 4" id="KW-0904">Protein phosphatase</keyword>
<evidence type="ECO:0000256" key="6">
    <source>
        <dbReference type="SAM" id="Phobius"/>
    </source>
</evidence>
<dbReference type="PROSITE" id="PS51746">
    <property type="entry name" value="PPM_2"/>
    <property type="match status" value="1"/>
</dbReference>
<evidence type="ECO:0000256" key="5">
    <source>
        <dbReference type="SAM" id="MobiDB-lite"/>
    </source>
</evidence>
<feature type="compositionally biased region" description="Acidic residues" evidence="5">
    <location>
        <begin position="198"/>
        <end position="208"/>
    </location>
</feature>
<sequence>MDDELENEVLFQTLVSHLKIFSHVVFNLSMNFSSVSHFLKYLRWYVLKPETIALGFTIFAVFLLCHSADLWYKVLVTRLQLAASLSAATGKGNFGSFLNARNKNDRLAWELSEGSASVYALQGRRPRMEDRFSVLVDKKNNISLYGIFDGHGGEPAAEFVKENLFKNLLPKLQNVLQQPGISKISQFLTDRIEKTTEKDDDEDEEEEKDSNRQHSSFAVSTISVTSVFSRLITEEILSVDKQLLTRAKAARSVAGTTALVTLVYDNHLIVANVGDSRGVISDNKGNAIPLSFDHKPQQLKEHKRIKEAGGFITFNGVWRVAGILATSRALGDFPLKERNLITAEPDILTFNLSDLQPRFMVLATDGLWDIFTNEEAVTYISEHLDEPFLGAKSLATQAYVRGSLDNVTVLVVNFSDHTAAKAVIPKCQ</sequence>
<dbReference type="InterPro" id="IPR001932">
    <property type="entry name" value="PPM-type_phosphatase-like_dom"/>
</dbReference>
<dbReference type="Proteomes" id="UP000694941">
    <property type="component" value="Unplaced"/>
</dbReference>
<dbReference type="InterPro" id="IPR015655">
    <property type="entry name" value="PP2C"/>
</dbReference>
<protein>
    <submittedName>
        <fullName evidence="9">Protein phosphatase 1L-like</fullName>
    </submittedName>
</protein>
<organism evidence="8 9">
    <name type="scientific">Limulus polyphemus</name>
    <name type="common">Atlantic horseshoe crab</name>
    <dbReference type="NCBI Taxonomy" id="6850"/>
    <lineage>
        <taxon>Eukaryota</taxon>
        <taxon>Metazoa</taxon>
        <taxon>Ecdysozoa</taxon>
        <taxon>Arthropoda</taxon>
        <taxon>Chelicerata</taxon>
        <taxon>Merostomata</taxon>
        <taxon>Xiphosura</taxon>
        <taxon>Limulidae</taxon>
        <taxon>Limulus</taxon>
    </lineage>
</organism>
<feature type="region of interest" description="Disordered" evidence="5">
    <location>
        <begin position="195"/>
        <end position="215"/>
    </location>
</feature>
<evidence type="ECO:0000256" key="3">
    <source>
        <dbReference type="ARBA" id="ARBA00022912"/>
    </source>
</evidence>
<proteinExistence type="inferred from homology"/>
<comment type="similarity">
    <text evidence="4">Belongs to the PP2C family.</text>
</comment>
<dbReference type="SMART" id="SM00332">
    <property type="entry name" value="PP2Cc"/>
    <property type="match status" value="1"/>
</dbReference>
<dbReference type="RefSeq" id="XP_013778235.1">
    <property type="nucleotide sequence ID" value="XM_013922781.2"/>
</dbReference>
<keyword evidence="6" id="KW-1133">Transmembrane helix</keyword>
<dbReference type="GeneID" id="106462821"/>
<evidence type="ECO:0000256" key="1">
    <source>
        <dbReference type="ARBA" id="ARBA00022723"/>
    </source>
</evidence>
<accession>A0ABM1BAQ2</accession>
<evidence type="ECO:0000256" key="4">
    <source>
        <dbReference type="RuleBase" id="RU003465"/>
    </source>
</evidence>
<keyword evidence="1" id="KW-0479">Metal-binding</keyword>
<dbReference type="Gene3D" id="3.60.40.10">
    <property type="entry name" value="PPM-type phosphatase domain"/>
    <property type="match status" value="1"/>
</dbReference>
<feature type="domain" description="PPM-type phosphatase" evidence="7">
    <location>
        <begin position="115"/>
        <end position="414"/>
    </location>
</feature>
<keyword evidence="6" id="KW-0812">Transmembrane</keyword>
<dbReference type="CDD" id="cd00143">
    <property type="entry name" value="PP2Cc"/>
    <property type="match status" value="1"/>
</dbReference>
<dbReference type="SMART" id="SM00331">
    <property type="entry name" value="PP2C_SIG"/>
    <property type="match status" value="1"/>
</dbReference>
<name>A0ABM1BAQ2_LIMPO</name>
<keyword evidence="2 4" id="KW-0378">Hydrolase</keyword>
<dbReference type="Pfam" id="PF00481">
    <property type="entry name" value="PP2C"/>
    <property type="match status" value="1"/>
</dbReference>
<dbReference type="PANTHER" id="PTHR47992">
    <property type="entry name" value="PROTEIN PHOSPHATASE"/>
    <property type="match status" value="1"/>
</dbReference>
<evidence type="ECO:0000313" key="9">
    <source>
        <dbReference type="RefSeq" id="XP_013778235.1"/>
    </source>
</evidence>
<dbReference type="SUPFAM" id="SSF81606">
    <property type="entry name" value="PP2C-like"/>
    <property type="match status" value="1"/>
</dbReference>
<reference evidence="9" key="1">
    <citation type="submission" date="2025-08" db="UniProtKB">
        <authorList>
            <consortium name="RefSeq"/>
        </authorList>
    </citation>
    <scope>IDENTIFICATION</scope>
    <source>
        <tissue evidence="9">Muscle</tissue>
    </source>
</reference>